<keyword evidence="6 8" id="KW-1133">Transmembrane helix</keyword>
<feature type="transmembrane region" description="Helical" evidence="8">
    <location>
        <begin position="77"/>
        <end position="96"/>
    </location>
</feature>
<protein>
    <submittedName>
        <fullName evidence="9">Nicotinamide mononucleotide transporter family protein</fullName>
    </submittedName>
</protein>
<keyword evidence="3" id="KW-0813">Transport</keyword>
<keyword evidence="7 8" id="KW-0472">Membrane</keyword>
<evidence type="ECO:0000256" key="4">
    <source>
        <dbReference type="ARBA" id="ARBA00022475"/>
    </source>
</evidence>
<evidence type="ECO:0000256" key="2">
    <source>
        <dbReference type="ARBA" id="ARBA00006669"/>
    </source>
</evidence>
<reference evidence="9 10" key="1">
    <citation type="submission" date="2022-06" db="EMBL/GenBank/DDBJ databases">
        <title>New Species of the Genus Actinoplanes, ActinopZanes ferrugineus.</title>
        <authorList>
            <person name="Ding P."/>
        </authorList>
    </citation>
    <scope>NUCLEOTIDE SEQUENCE [LARGE SCALE GENOMIC DNA]</scope>
    <source>
        <strain evidence="9 10">TRM88003</strain>
    </source>
</reference>
<feature type="transmembrane region" description="Helical" evidence="8">
    <location>
        <begin position="201"/>
        <end position="219"/>
    </location>
</feature>
<dbReference type="PANTHER" id="PTHR36122">
    <property type="entry name" value="NICOTINAMIDE RIBOSIDE TRANSPORTER PNUC"/>
    <property type="match status" value="1"/>
</dbReference>
<evidence type="ECO:0000313" key="9">
    <source>
        <dbReference type="EMBL" id="MCO8273203.1"/>
    </source>
</evidence>
<name>A0ABT1DQT2_9ACTN</name>
<dbReference type="InterPro" id="IPR006419">
    <property type="entry name" value="NMN_transpt_PnuC"/>
</dbReference>
<accession>A0ABT1DQT2</accession>
<comment type="caution">
    <text evidence="9">The sequence shown here is derived from an EMBL/GenBank/DDBJ whole genome shotgun (WGS) entry which is preliminary data.</text>
</comment>
<evidence type="ECO:0000256" key="5">
    <source>
        <dbReference type="ARBA" id="ARBA00022692"/>
    </source>
</evidence>
<dbReference type="PANTHER" id="PTHR36122:SF2">
    <property type="entry name" value="NICOTINAMIDE RIBOSIDE TRANSPORTER PNUC"/>
    <property type="match status" value="1"/>
</dbReference>
<organism evidence="9 10">
    <name type="scientific">Paractinoplanes aksuensis</name>
    <dbReference type="NCBI Taxonomy" id="2939490"/>
    <lineage>
        <taxon>Bacteria</taxon>
        <taxon>Bacillati</taxon>
        <taxon>Actinomycetota</taxon>
        <taxon>Actinomycetes</taxon>
        <taxon>Micromonosporales</taxon>
        <taxon>Micromonosporaceae</taxon>
        <taxon>Paractinoplanes</taxon>
    </lineage>
</organism>
<evidence type="ECO:0000256" key="8">
    <source>
        <dbReference type="SAM" id="Phobius"/>
    </source>
</evidence>
<gene>
    <name evidence="9" type="ORF">M1L60_21665</name>
</gene>
<dbReference type="EMBL" id="JAMYJR010000023">
    <property type="protein sequence ID" value="MCO8273203.1"/>
    <property type="molecule type" value="Genomic_DNA"/>
</dbReference>
<dbReference type="RefSeq" id="WP_253239281.1">
    <property type="nucleotide sequence ID" value="NZ_JAMYJR010000023.1"/>
</dbReference>
<evidence type="ECO:0000256" key="6">
    <source>
        <dbReference type="ARBA" id="ARBA00022989"/>
    </source>
</evidence>
<dbReference type="Pfam" id="PF04973">
    <property type="entry name" value="NMN_transporter"/>
    <property type="match status" value="1"/>
</dbReference>
<keyword evidence="10" id="KW-1185">Reference proteome</keyword>
<feature type="transmembrane region" description="Helical" evidence="8">
    <location>
        <begin position="122"/>
        <end position="139"/>
    </location>
</feature>
<evidence type="ECO:0000256" key="3">
    <source>
        <dbReference type="ARBA" id="ARBA00022448"/>
    </source>
</evidence>
<sequence length="244" mass="27415">MTWADQLLSAFYHAKWQVTADQAIYYREIVGNAFGLGSALFGMRRNVWAWPVGIVGNVLLFTVFAGQAIGNDQGTPLFGQAARQVFFVVASVYGWWRWNQNRKRSSAGVAVQPHWATARQRIVYGSLALFAVVLCFYVFRAVGAGFPVPWWYYLADSWIFVGSMLATYALARGWVEFWLCWIAVDLVGVPELLHFRYYPSAVLYGVYAVFVIWGFVVWLRISRAESGPPDEQAAPAAQTSAVNS</sequence>
<keyword evidence="5 8" id="KW-0812">Transmembrane</keyword>
<comment type="subcellular location">
    <subcellularLocation>
        <location evidence="1">Cell membrane</location>
        <topology evidence="1">Multi-pass membrane protein</topology>
    </subcellularLocation>
</comment>
<feature type="transmembrane region" description="Helical" evidence="8">
    <location>
        <begin position="47"/>
        <end position="65"/>
    </location>
</feature>
<dbReference type="Proteomes" id="UP001523369">
    <property type="component" value="Unassembled WGS sequence"/>
</dbReference>
<evidence type="ECO:0000256" key="7">
    <source>
        <dbReference type="ARBA" id="ARBA00023136"/>
    </source>
</evidence>
<evidence type="ECO:0000313" key="10">
    <source>
        <dbReference type="Proteomes" id="UP001523369"/>
    </source>
</evidence>
<proteinExistence type="inferred from homology"/>
<evidence type="ECO:0000256" key="1">
    <source>
        <dbReference type="ARBA" id="ARBA00004651"/>
    </source>
</evidence>
<feature type="transmembrane region" description="Helical" evidence="8">
    <location>
        <begin position="151"/>
        <end position="171"/>
    </location>
</feature>
<comment type="similarity">
    <text evidence="2">Belongs to the nicotinamide ribonucleoside (NR) uptake permease (TC 4.B.1) family.</text>
</comment>
<keyword evidence="4" id="KW-1003">Cell membrane</keyword>
<feature type="transmembrane region" description="Helical" evidence="8">
    <location>
        <begin position="178"/>
        <end position="195"/>
    </location>
</feature>